<evidence type="ECO:0000313" key="1">
    <source>
        <dbReference type="EMBL" id="KAH8000525.1"/>
    </source>
</evidence>
<protein>
    <submittedName>
        <fullName evidence="1">Uncharacterized protein</fullName>
    </submittedName>
</protein>
<dbReference type="Proteomes" id="UP000827872">
    <property type="component" value="Linkage Group LG05"/>
</dbReference>
<organism evidence="1 2">
    <name type="scientific">Sphaerodactylus townsendi</name>
    <dbReference type="NCBI Taxonomy" id="933632"/>
    <lineage>
        <taxon>Eukaryota</taxon>
        <taxon>Metazoa</taxon>
        <taxon>Chordata</taxon>
        <taxon>Craniata</taxon>
        <taxon>Vertebrata</taxon>
        <taxon>Euteleostomi</taxon>
        <taxon>Lepidosauria</taxon>
        <taxon>Squamata</taxon>
        <taxon>Bifurcata</taxon>
        <taxon>Gekkota</taxon>
        <taxon>Sphaerodactylidae</taxon>
        <taxon>Sphaerodactylus</taxon>
    </lineage>
</organism>
<gene>
    <name evidence="1" type="ORF">K3G42_025970</name>
</gene>
<keyword evidence="2" id="KW-1185">Reference proteome</keyword>
<reference evidence="1" key="1">
    <citation type="submission" date="2021-08" db="EMBL/GenBank/DDBJ databases">
        <title>The first chromosome-level gecko genome reveals the dynamic sex chromosomes of Neotropical dwarf geckos (Sphaerodactylidae: Sphaerodactylus).</title>
        <authorList>
            <person name="Pinto B.J."/>
            <person name="Keating S.E."/>
            <person name="Gamble T."/>
        </authorList>
    </citation>
    <scope>NUCLEOTIDE SEQUENCE</scope>
    <source>
        <strain evidence="1">TG3544</strain>
    </source>
</reference>
<evidence type="ECO:0000313" key="2">
    <source>
        <dbReference type="Proteomes" id="UP000827872"/>
    </source>
</evidence>
<sequence>MSDASITFECKPQSPFVSSPDQEDLHDLVTISDLASVSLVQKDQQNVIPDEIVQNMVTSHNGVEDDGGGGTGVKKKRKKKEAGQQELCGERDAKPKRKREPKEPKEPKKPKKPKEPKPEGIKKPRKPREPKVPKEPKEKKSNLDSPPKARPKKPRPTPVVHPFLLGSTPSWAMPLKYFSLPPFSSALVDGG</sequence>
<comment type="caution">
    <text evidence="1">The sequence shown here is derived from an EMBL/GenBank/DDBJ whole genome shotgun (WGS) entry which is preliminary data.</text>
</comment>
<accession>A0ACB8F623</accession>
<dbReference type="EMBL" id="CM037618">
    <property type="protein sequence ID" value="KAH8000525.1"/>
    <property type="molecule type" value="Genomic_DNA"/>
</dbReference>
<name>A0ACB8F623_9SAUR</name>
<proteinExistence type="predicted"/>